<dbReference type="Proteomes" id="UP000799441">
    <property type="component" value="Unassembled WGS sequence"/>
</dbReference>
<feature type="domain" description="BRCT" evidence="2">
    <location>
        <begin position="171"/>
        <end position="247"/>
    </location>
</feature>
<feature type="compositionally biased region" description="Basic and acidic residues" evidence="1">
    <location>
        <begin position="158"/>
        <end position="167"/>
    </location>
</feature>
<reference evidence="3" key="1">
    <citation type="journal article" date="2020" name="Stud. Mycol.">
        <title>101 Dothideomycetes genomes: a test case for predicting lifestyles and emergence of pathogens.</title>
        <authorList>
            <person name="Haridas S."/>
            <person name="Albert R."/>
            <person name="Binder M."/>
            <person name="Bloem J."/>
            <person name="Labutti K."/>
            <person name="Salamov A."/>
            <person name="Andreopoulos B."/>
            <person name="Baker S."/>
            <person name="Barry K."/>
            <person name="Bills G."/>
            <person name="Bluhm B."/>
            <person name="Cannon C."/>
            <person name="Castanera R."/>
            <person name="Culley D."/>
            <person name="Daum C."/>
            <person name="Ezra D."/>
            <person name="Gonzalez J."/>
            <person name="Henrissat B."/>
            <person name="Kuo A."/>
            <person name="Liang C."/>
            <person name="Lipzen A."/>
            <person name="Lutzoni F."/>
            <person name="Magnuson J."/>
            <person name="Mondo S."/>
            <person name="Nolan M."/>
            <person name="Ohm R."/>
            <person name="Pangilinan J."/>
            <person name="Park H.-J."/>
            <person name="Ramirez L."/>
            <person name="Alfaro M."/>
            <person name="Sun H."/>
            <person name="Tritt A."/>
            <person name="Yoshinaga Y."/>
            <person name="Zwiers L.-H."/>
            <person name="Turgeon B."/>
            <person name="Goodwin S."/>
            <person name="Spatafora J."/>
            <person name="Crous P."/>
            <person name="Grigoriev I."/>
        </authorList>
    </citation>
    <scope>NUCLEOTIDE SEQUENCE</scope>
    <source>
        <strain evidence="3">CBS 116435</strain>
    </source>
</reference>
<dbReference type="EMBL" id="MU003861">
    <property type="protein sequence ID" value="KAF2716795.1"/>
    <property type="molecule type" value="Genomic_DNA"/>
</dbReference>
<evidence type="ECO:0000256" key="1">
    <source>
        <dbReference type="SAM" id="MobiDB-lite"/>
    </source>
</evidence>
<dbReference type="AlphaFoldDB" id="A0A9P4PZP6"/>
<dbReference type="SMART" id="SM00292">
    <property type="entry name" value="BRCT"/>
    <property type="match status" value="1"/>
</dbReference>
<gene>
    <name evidence="3" type="ORF">K431DRAFT_289081</name>
</gene>
<keyword evidence="4" id="KW-1185">Reference proteome</keyword>
<feature type="region of interest" description="Disordered" evidence="1">
    <location>
        <begin position="251"/>
        <end position="277"/>
    </location>
</feature>
<evidence type="ECO:0000259" key="2">
    <source>
        <dbReference type="SMART" id="SM00292"/>
    </source>
</evidence>
<proteinExistence type="predicted"/>
<comment type="caution">
    <text evidence="3">The sequence shown here is derived from an EMBL/GenBank/DDBJ whole genome shotgun (WGS) entry which is preliminary data.</text>
</comment>
<organism evidence="3 4">
    <name type="scientific">Polychaeton citri CBS 116435</name>
    <dbReference type="NCBI Taxonomy" id="1314669"/>
    <lineage>
        <taxon>Eukaryota</taxon>
        <taxon>Fungi</taxon>
        <taxon>Dikarya</taxon>
        <taxon>Ascomycota</taxon>
        <taxon>Pezizomycotina</taxon>
        <taxon>Dothideomycetes</taxon>
        <taxon>Dothideomycetidae</taxon>
        <taxon>Capnodiales</taxon>
        <taxon>Capnodiaceae</taxon>
        <taxon>Polychaeton</taxon>
    </lineage>
</organism>
<feature type="compositionally biased region" description="Low complexity" evidence="1">
    <location>
        <begin position="146"/>
        <end position="157"/>
    </location>
</feature>
<feature type="region of interest" description="Disordered" evidence="1">
    <location>
        <begin position="91"/>
        <end position="167"/>
    </location>
</feature>
<dbReference type="InterPro" id="IPR036420">
    <property type="entry name" value="BRCT_dom_sf"/>
</dbReference>
<name>A0A9P4PZP6_9PEZI</name>
<protein>
    <recommendedName>
        <fullName evidence="2">BRCT domain-containing protein</fullName>
    </recommendedName>
</protein>
<dbReference type="Pfam" id="PF00533">
    <property type="entry name" value="BRCT"/>
    <property type="match status" value="1"/>
</dbReference>
<dbReference type="InterPro" id="IPR001357">
    <property type="entry name" value="BRCT_dom"/>
</dbReference>
<evidence type="ECO:0000313" key="4">
    <source>
        <dbReference type="Proteomes" id="UP000799441"/>
    </source>
</evidence>
<dbReference type="SUPFAM" id="SSF52113">
    <property type="entry name" value="BRCT domain"/>
    <property type="match status" value="1"/>
</dbReference>
<sequence length="277" mass="29596">MPPKKSQDVFIVTHCVLDSQQDDPCGTIAVSAYNSVDAANDAAHALTEQVTASNATSHVDEDTEDGGMVLLKIRNSAGNILAEVKVSQTTVLDSAPSKTKGKATDAQSAGKSNKKTSSSKSKAPPPEDEDEALDEDDDELDKPATKISASSKPSAVKKSSESRKQVADGRYGALAGVRILFTGTLQMDRNTCKKTAEEYGAQVISRLEDTDYIVLGTKAGPKKLEVIRENDLETISEEEFLELLQTGVPTDKRARMASKRAADEAEGPPAKKRSKKA</sequence>
<evidence type="ECO:0000313" key="3">
    <source>
        <dbReference type="EMBL" id="KAF2716795.1"/>
    </source>
</evidence>
<dbReference type="Gene3D" id="3.40.50.10190">
    <property type="entry name" value="BRCT domain"/>
    <property type="match status" value="1"/>
</dbReference>
<feature type="compositionally biased region" description="Acidic residues" evidence="1">
    <location>
        <begin position="126"/>
        <end position="140"/>
    </location>
</feature>
<dbReference type="CDD" id="cd17748">
    <property type="entry name" value="BRCT_DNA_ligase_like"/>
    <property type="match status" value="1"/>
</dbReference>
<dbReference type="OrthoDB" id="3650813at2759"/>
<accession>A0A9P4PZP6</accession>